<dbReference type="PANTHER" id="PTHR31044:SF71">
    <property type="entry name" value="MAJOR POLLEN ALLERGEN OLE E 10-LIKE"/>
    <property type="match status" value="1"/>
</dbReference>
<dbReference type="PANTHER" id="PTHR31044">
    <property type="entry name" value="BETA-1,3 GLUCANASE"/>
    <property type="match status" value="1"/>
</dbReference>
<evidence type="ECO:0000259" key="4">
    <source>
        <dbReference type="SMART" id="SM00768"/>
    </source>
</evidence>
<dbReference type="GO" id="GO:0009506">
    <property type="term" value="C:plasmodesma"/>
    <property type="evidence" value="ECO:0007669"/>
    <property type="project" value="UniProtKB-ARBA"/>
</dbReference>
<feature type="compositionally biased region" description="Basic residues" evidence="2">
    <location>
        <begin position="38"/>
        <end position="52"/>
    </location>
</feature>
<proteinExistence type="predicted"/>
<comment type="caution">
    <text evidence="5">The sequence shown here is derived from an EMBL/GenBank/DDBJ whole genome shotgun (WGS) entry which is preliminary data.</text>
</comment>
<organism evidence="5 6">
    <name type="scientific">Sesamum alatum</name>
    <dbReference type="NCBI Taxonomy" id="300844"/>
    <lineage>
        <taxon>Eukaryota</taxon>
        <taxon>Viridiplantae</taxon>
        <taxon>Streptophyta</taxon>
        <taxon>Embryophyta</taxon>
        <taxon>Tracheophyta</taxon>
        <taxon>Spermatophyta</taxon>
        <taxon>Magnoliopsida</taxon>
        <taxon>eudicotyledons</taxon>
        <taxon>Gunneridae</taxon>
        <taxon>Pentapetalae</taxon>
        <taxon>asterids</taxon>
        <taxon>lamiids</taxon>
        <taxon>Lamiales</taxon>
        <taxon>Pedaliaceae</taxon>
        <taxon>Sesamum</taxon>
    </lineage>
</organism>
<protein>
    <recommendedName>
        <fullName evidence="4">X8 domain-containing protein</fullName>
    </recommendedName>
</protein>
<dbReference type="AlphaFoldDB" id="A0AAE2CME9"/>
<feature type="chain" id="PRO_5041904024" description="X8 domain-containing protein" evidence="3">
    <location>
        <begin position="22"/>
        <end position="150"/>
    </location>
</feature>
<keyword evidence="6" id="KW-1185">Reference proteome</keyword>
<dbReference type="SMART" id="SM00768">
    <property type="entry name" value="X8"/>
    <property type="match status" value="1"/>
</dbReference>
<sequence>MANWSLVLCLMILFLYEGVYAGNAFSKKRPPPALGRLPPRRSRSPPAAGHHRNGSALTNVWCVARGDVPNDTLEAFRQSMCKKSAFKQECRSKLEPGRPCYFDNNRRRQASYVLNLYFVKKHTCMATYGTLVEADPSDANCHFLLIRLND</sequence>
<dbReference type="Pfam" id="PF07983">
    <property type="entry name" value="X8"/>
    <property type="match status" value="1"/>
</dbReference>
<evidence type="ECO:0000256" key="3">
    <source>
        <dbReference type="SAM" id="SignalP"/>
    </source>
</evidence>
<gene>
    <name evidence="5" type="ORF">Salat_1525500</name>
</gene>
<accession>A0AAE2CME9</accession>
<name>A0AAE2CME9_9LAMI</name>
<dbReference type="InterPro" id="IPR012946">
    <property type="entry name" value="X8"/>
</dbReference>
<evidence type="ECO:0000313" key="5">
    <source>
        <dbReference type="EMBL" id="KAK4427566.1"/>
    </source>
</evidence>
<dbReference type="InterPro" id="IPR044788">
    <property type="entry name" value="X8_dom_prot"/>
</dbReference>
<reference evidence="5" key="1">
    <citation type="submission" date="2020-06" db="EMBL/GenBank/DDBJ databases">
        <authorList>
            <person name="Li T."/>
            <person name="Hu X."/>
            <person name="Zhang T."/>
            <person name="Song X."/>
            <person name="Zhang H."/>
            <person name="Dai N."/>
            <person name="Sheng W."/>
            <person name="Hou X."/>
            <person name="Wei L."/>
        </authorList>
    </citation>
    <scope>NUCLEOTIDE SEQUENCE</scope>
    <source>
        <strain evidence="5">3651</strain>
        <tissue evidence="5">Leaf</tissue>
    </source>
</reference>
<feature type="domain" description="X8" evidence="4">
    <location>
        <begin position="60"/>
        <end position="143"/>
    </location>
</feature>
<feature type="signal peptide" evidence="3">
    <location>
        <begin position="1"/>
        <end position="21"/>
    </location>
</feature>
<evidence type="ECO:0000256" key="1">
    <source>
        <dbReference type="ARBA" id="ARBA00022729"/>
    </source>
</evidence>
<evidence type="ECO:0000256" key="2">
    <source>
        <dbReference type="SAM" id="MobiDB-lite"/>
    </source>
</evidence>
<dbReference type="EMBL" id="JACGWO010000005">
    <property type="protein sequence ID" value="KAK4427566.1"/>
    <property type="molecule type" value="Genomic_DNA"/>
</dbReference>
<keyword evidence="1 3" id="KW-0732">Signal</keyword>
<reference evidence="5" key="2">
    <citation type="journal article" date="2024" name="Plant">
        <title>Genomic evolution and insights into agronomic trait innovations of Sesamum species.</title>
        <authorList>
            <person name="Miao H."/>
            <person name="Wang L."/>
            <person name="Qu L."/>
            <person name="Liu H."/>
            <person name="Sun Y."/>
            <person name="Le M."/>
            <person name="Wang Q."/>
            <person name="Wei S."/>
            <person name="Zheng Y."/>
            <person name="Lin W."/>
            <person name="Duan Y."/>
            <person name="Cao H."/>
            <person name="Xiong S."/>
            <person name="Wang X."/>
            <person name="Wei L."/>
            <person name="Li C."/>
            <person name="Ma Q."/>
            <person name="Ju M."/>
            <person name="Zhao R."/>
            <person name="Li G."/>
            <person name="Mu C."/>
            <person name="Tian Q."/>
            <person name="Mei H."/>
            <person name="Zhang T."/>
            <person name="Gao T."/>
            <person name="Zhang H."/>
        </authorList>
    </citation>
    <scope>NUCLEOTIDE SEQUENCE</scope>
    <source>
        <strain evidence="5">3651</strain>
    </source>
</reference>
<feature type="region of interest" description="Disordered" evidence="2">
    <location>
        <begin position="31"/>
        <end position="52"/>
    </location>
</feature>
<dbReference type="Proteomes" id="UP001293254">
    <property type="component" value="Unassembled WGS sequence"/>
</dbReference>
<evidence type="ECO:0000313" key="6">
    <source>
        <dbReference type="Proteomes" id="UP001293254"/>
    </source>
</evidence>